<reference evidence="7 8" key="1">
    <citation type="submission" date="2019-09" db="EMBL/GenBank/DDBJ databases">
        <title>Whole genome shotgun sequencing (WGS) of Ellagibacter isourolithinifaciens DSM 104140(T) and Adlercreutzia muris DSM 29508(T).</title>
        <authorList>
            <person name="Stoll D.A."/>
            <person name="Danylec N."/>
            <person name="Huch M."/>
        </authorList>
    </citation>
    <scope>NUCLEOTIDE SEQUENCE [LARGE SCALE GENOMIC DNA]</scope>
    <source>
        <strain evidence="7 8">DSM 104140</strain>
    </source>
</reference>
<dbReference type="PROSITE" id="PS51192">
    <property type="entry name" value="HELICASE_ATP_BIND_1"/>
    <property type="match status" value="1"/>
</dbReference>
<dbReference type="GeneID" id="98657330"/>
<evidence type="ECO:0000256" key="1">
    <source>
        <dbReference type="ARBA" id="ARBA00022801"/>
    </source>
</evidence>
<feature type="domain" description="SWIM-type" evidence="4">
    <location>
        <begin position="57"/>
        <end position="98"/>
    </location>
</feature>
<feature type="domain" description="Helicase C-terminal" evidence="6">
    <location>
        <begin position="963"/>
        <end position="1108"/>
    </location>
</feature>
<dbReference type="PANTHER" id="PTHR10799">
    <property type="entry name" value="SNF2/RAD54 HELICASE FAMILY"/>
    <property type="match status" value="1"/>
</dbReference>
<organism evidence="7 8">
    <name type="scientific">Ellagibacter isourolithinifaciens</name>
    <dbReference type="NCBI Taxonomy" id="2137581"/>
    <lineage>
        <taxon>Bacteria</taxon>
        <taxon>Bacillati</taxon>
        <taxon>Actinomycetota</taxon>
        <taxon>Coriobacteriia</taxon>
        <taxon>Eggerthellales</taxon>
        <taxon>Eggerthellaceae</taxon>
        <taxon>Ellagibacter</taxon>
    </lineage>
</organism>
<dbReference type="SUPFAM" id="SSF52540">
    <property type="entry name" value="P-loop containing nucleoside triphosphate hydrolases"/>
    <property type="match status" value="2"/>
</dbReference>
<keyword evidence="8" id="KW-1185">Reference proteome</keyword>
<dbReference type="Pfam" id="PF00271">
    <property type="entry name" value="Helicase_C"/>
    <property type="match status" value="1"/>
</dbReference>
<dbReference type="PROSITE" id="PS51194">
    <property type="entry name" value="HELICASE_CTER"/>
    <property type="match status" value="1"/>
</dbReference>
<name>A0A6N6NQ80_9ACTN</name>
<feature type="compositionally biased region" description="Basic and acidic residues" evidence="3">
    <location>
        <begin position="905"/>
        <end position="920"/>
    </location>
</feature>
<dbReference type="Proteomes" id="UP000468668">
    <property type="component" value="Unassembled WGS sequence"/>
</dbReference>
<keyword evidence="7" id="KW-0723">Serine/threonine-protein kinase</keyword>
<dbReference type="SMART" id="SM00490">
    <property type="entry name" value="HELICc"/>
    <property type="match status" value="1"/>
</dbReference>
<feature type="domain" description="Helicase ATP-binding" evidence="5">
    <location>
        <begin position="656"/>
        <end position="828"/>
    </location>
</feature>
<keyword evidence="1" id="KW-0378">Hydrolase</keyword>
<keyword evidence="7" id="KW-0418">Kinase</keyword>
<evidence type="ECO:0000313" key="7">
    <source>
        <dbReference type="EMBL" id="KAB1641764.1"/>
    </source>
</evidence>
<dbReference type="CDD" id="cd18793">
    <property type="entry name" value="SF2_C_SNF"/>
    <property type="match status" value="1"/>
</dbReference>
<feature type="region of interest" description="Disordered" evidence="3">
    <location>
        <begin position="905"/>
        <end position="926"/>
    </location>
</feature>
<keyword evidence="2" id="KW-0862">Zinc</keyword>
<evidence type="ECO:0000259" key="4">
    <source>
        <dbReference type="PROSITE" id="PS50966"/>
    </source>
</evidence>
<dbReference type="PROSITE" id="PS50966">
    <property type="entry name" value="ZF_SWIM"/>
    <property type="match status" value="1"/>
</dbReference>
<dbReference type="GO" id="GO:0005524">
    <property type="term" value="F:ATP binding"/>
    <property type="evidence" value="ECO:0007669"/>
    <property type="project" value="InterPro"/>
</dbReference>
<dbReference type="CDD" id="cd18012">
    <property type="entry name" value="DEXQc_arch_SWI2_SNF2"/>
    <property type="match status" value="1"/>
</dbReference>
<dbReference type="RefSeq" id="WP_158048933.1">
    <property type="nucleotide sequence ID" value="NZ_WAJR01000004.1"/>
</dbReference>
<evidence type="ECO:0000313" key="8">
    <source>
        <dbReference type="Proteomes" id="UP000468668"/>
    </source>
</evidence>
<dbReference type="Pfam" id="PF04434">
    <property type="entry name" value="SWIM"/>
    <property type="match status" value="1"/>
</dbReference>
<dbReference type="InterPro" id="IPR000330">
    <property type="entry name" value="SNF2_N"/>
</dbReference>
<evidence type="ECO:0000259" key="6">
    <source>
        <dbReference type="PROSITE" id="PS51194"/>
    </source>
</evidence>
<dbReference type="Gene3D" id="3.40.50.10810">
    <property type="entry name" value="Tandem AAA-ATPase domain"/>
    <property type="match status" value="1"/>
</dbReference>
<dbReference type="SMART" id="SM00487">
    <property type="entry name" value="DEXDc"/>
    <property type="match status" value="1"/>
</dbReference>
<dbReference type="GO" id="GO:0008270">
    <property type="term" value="F:zinc ion binding"/>
    <property type="evidence" value="ECO:0007669"/>
    <property type="project" value="UniProtKB-KW"/>
</dbReference>
<dbReference type="OrthoDB" id="9760715at2"/>
<dbReference type="InterPro" id="IPR014001">
    <property type="entry name" value="Helicase_ATP-bd"/>
</dbReference>
<evidence type="ECO:0000256" key="3">
    <source>
        <dbReference type="SAM" id="MobiDB-lite"/>
    </source>
</evidence>
<dbReference type="GO" id="GO:0004674">
    <property type="term" value="F:protein serine/threonine kinase activity"/>
    <property type="evidence" value="ECO:0007669"/>
    <property type="project" value="UniProtKB-KW"/>
</dbReference>
<gene>
    <name evidence="7" type="ORF">F8C90_02800</name>
</gene>
<dbReference type="AlphaFoldDB" id="A0A6N6NQ80"/>
<dbReference type="Pfam" id="PF00176">
    <property type="entry name" value="SNF2-rel_dom"/>
    <property type="match status" value="1"/>
</dbReference>
<keyword evidence="2" id="KW-0863">Zinc-finger</keyword>
<dbReference type="EMBL" id="WAJR01000004">
    <property type="protein sequence ID" value="KAB1641764.1"/>
    <property type="molecule type" value="Genomic_DNA"/>
</dbReference>
<sequence>MISEREIAANCNSRTFARAERIAASDRNILTKRVRYEVGETVLSAQVASSSGWDDHYRASVYLSPDEETIEDWSCTCPAVVEYDGLCKHCAALTLSFSRAPEKFMGYTPKRRVATSACITELMRRGEQFADDSDMEGSIDLECTLTYGYRLWSASFKVASPTSSYVMKSISDFVSRMRAGERYSYGKKLAFTHAPALLTERGRRVAEFLDRAVSLREQSVQTTRWGIASTPGVGRDINLSEAEVVELLDALDGGPFTIRGTDIGTRSVTEARIVHADPEIKVSLEKSTEDGYCIERGSDVVLAAQGRRLYLWMGDVVYRCSPKLARCADFLHMVYEGSDVRLFISKEDMPLFCSAVLPQVEKALHMDVPPEVERFRPVPGEISFYFDKVRAGVRVEAVATYGDFRYVLAGEEAHLIDASGVAAVSAPVRCARAASAARGIALTSRTESAEEPGPLRDARLEARATTLVERYFGLGDPIIPNADDDAVGNLLFGGLPEFRALGEVFTTPAFDRLIRDGKPRISMGVSLAGNLIDLTVSAGDLESDELAALLSSYRKRKHYHKLKGGAYLSLEDMDLAELDRIASDLGISLKELASGKVELPSYRAFYLDEEKDLDRDRSFKSYVDNFRSVDEQSYTPPAQLSSVLRPYQEEGFRWLSARCDAGFGGILADEMGLGKSLQLISLLLARRDEARRVGPSLIVCPASLVYNWLQEFARFAPELAVRAVAGPKAERRRIRALSLPAPDGTAAADPCDVLVTSYDLLRIDIHDWVGERFFLCALDEAQYVKNPAALVTRAVKRVEAEHRFALTGTPMENRLSELWSIFDFLMPGLLGPYARFRERFELPIVGGDEDIARRLQALVGPFMLRRLKTQVLSDLPEKLESVVYAPMTGEQLKLYSAHEQRLREELTRQKSDKAAKDGGRKSGMSDAEFNKSKVQILAELTRLRQLCCDPRLLYENYKGPAAKLDAICDLVDSAMGGGEKALVFSQFTSFLSLIADKLDAAGVRYFTITGATPKEERLELVNRFNADDTPVFLISLKAGGTGLNLTGASVVIHADPWWNAAAQDQATDRAHRIGQTHVVSVERVIAKGTIEERILALQEAKSDLADQVVGASGVSLASLSRDDLVDLLSPVE</sequence>
<dbReference type="Gene3D" id="3.40.50.300">
    <property type="entry name" value="P-loop containing nucleotide triphosphate hydrolases"/>
    <property type="match status" value="1"/>
</dbReference>
<evidence type="ECO:0000259" key="5">
    <source>
        <dbReference type="PROSITE" id="PS51192"/>
    </source>
</evidence>
<keyword evidence="7" id="KW-0808">Transferase</keyword>
<dbReference type="InterPro" id="IPR038718">
    <property type="entry name" value="SNF2-like_sf"/>
</dbReference>
<dbReference type="InterPro" id="IPR049730">
    <property type="entry name" value="SNF2/RAD54-like_C"/>
</dbReference>
<accession>A0A6N6NQ80</accession>
<dbReference type="InterPro" id="IPR001650">
    <property type="entry name" value="Helicase_C-like"/>
</dbReference>
<comment type="caution">
    <text evidence="7">The sequence shown here is derived from an EMBL/GenBank/DDBJ whole genome shotgun (WGS) entry which is preliminary data.</text>
</comment>
<proteinExistence type="predicted"/>
<keyword evidence="2" id="KW-0479">Metal-binding</keyword>
<dbReference type="InterPro" id="IPR027417">
    <property type="entry name" value="P-loop_NTPase"/>
</dbReference>
<protein>
    <submittedName>
        <fullName evidence="7">Serine/threonine protein kinase</fullName>
    </submittedName>
</protein>
<dbReference type="GO" id="GO:0016787">
    <property type="term" value="F:hydrolase activity"/>
    <property type="evidence" value="ECO:0007669"/>
    <property type="project" value="UniProtKB-KW"/>
</dbReference>
<dbReference type="InterPro" id="IPR007527">
    <property type="entry name" value="Znf_SWIM"/>
</dbReference>
<dbReference type="InterPro" id="IPR013663">
    <property type="entry name" value="Helicase_SWF/SNF/SWI_bac"/>
</dbReference>
<evidence type="ECO:0000256" key="2">
    <source>
        <dbReference type="PROSITE-ProRule" id="PRU00325"/>
    </source>
</evidence>
<dbReference type="Pfam" id="PF08455">
    <property type="entry name" value="SNF2_assoc"/>
    <property type="match status" value="1"/>
</dbReference>